<dbReference type="InterPro" id="IPR051956">
    <property type="entry name" value="eIF2B_epsilon"/>
</dbReference>
<comment type="subunit">
    <text evidence="6">Component of the translation initiation factor 2B (eIF2B) complex which is a heterodecamer of two sets of five different subunits: alpha, beta, gamma, delta and epsilon. Subunits alpha, beta and delta comprise a regulatory subcomplex and subunits epsilon and gamma comprise a catalytic subcomplex. Within the complex, the hexameric regulatory complex resides at the center, with the two heterodimeric catalytic subcomplexes bound on opposite sides.</text>
</comment>
<dbReference type="InterPro" id="IPR003307">
    <property type="entry name" value="W2_domain"/>
</dbReference>
<keyword evidence="9" id="KW-0808">Transferase</keyword>
<dbReference type="InterPro" id="IPR035543">
    <property type="entry name" value="eIF-2B_epsilon_N"/>
</dbReference>
<dbReference type="GO" id="GO:0005829">
    <property type="term" value="C:cytosol"/>
    <property type="evidence" value="ECO:0007669"/>
    <property type="project" value="UniProtKB-SubCell"/>
</dbReference>
<accession>A0A6A7G7T2</accession>
<dbReference type="Pfam" id="PF02020">
    <property type="entry name" value="W2"/>
    <property type="match status" value="1"/>
</dbReference>
<dbReference type="InterPro" id="IPR056764">
    <property type="entry name" value="LbH_EIF2B3/5"/>
</dbReference>
<dbReference type="CDD" id="cd11558">
    <property type="entry name" value="W2_eIF2B_epsilon"/>
    <property type="match status" value="1"/>
</dbReference>
<evidence type="ECO:0000313" key="9">
    <source>
        <dbReference type="EMBL" id="LAC27257.1"/>
    </source>
</evidence>
<dbReference type="GO" id="GO:0003743">
    <property type="term" value="F:translation initiation factor activity"/>
    <property type="evidence" value="ECO:0007669"/>
    <property type="project" value="TreeGrafter"/>
</dbReference>
<dbReference type="PANTHER" id="PTHR45887:SF1">
    <property type="entry name" value="TRANSLATION INITIATION FACTOR EIF-2B SUBUNIT EPSILON"/>
    <property type="match status" value="1"/>
</dbReference>
<dbReference type="InterPro" id="IPR044123">
    <property type="entry name" value="W2_eIF2B_epsilon"/>
</dbReference>
<dbReference type="SUPFAM" id="SSF48371">
    <property type="entry name" value="ARM repeat"/>
    <property type="match status" value="1"/>
</dbReference>
<feature type="region of interest" description="Disordered" evidence="7">
    <location>
        <begin position="500"/>
        <end position="541"/>
    </location>
</feature>
<dbReference type="Gene3D" id="2.160.10.10">
    <property type="entry name" value="Hexapeptide repeat proteins"/>
    <property type="match status" value="1"/>
</dbReference>
<dbReference type="GO" id="GO:0005085">
    <property type="term" value="F:guanyl-nucleotide exchange factor activity"/>
    <property type="evidence" value="ECO:0007669"/>
    <property type="project" value="InterPro"/>
</dbReference>
<dbReference type="SMART" id="SM00515">
    <property type="entry name" value="eIF5C"/>
    <property type="match status" value="1"/>
</dbReference>
<dbReference type="FunFam" id="3.90.550.10:FF:000066">
    <property type="entry name" value="Translation initiation factor eIF-2B subunit epsilon"/>
    <property type="match status" value="1"/>
</dbReference>
<protein>
    <recommendedName>
        <fullName evidence="4">Translation initiation factor eIF2B subunit epsilon</fullName>
    </recommendedName>
    <alternativeName>
        <fullName evidence="5">eIF2B GDP-GTP exchange factor subunit epsilon</fullName>
    </alternativeName>
</protein>
<dbReference type="SUPFAM" id="SSF53448">
    <property type="entry name" value="Nucleotide-diphospho-sugar transferases"/>
    <property type="match status" value="1"/>
</dbReference>
<organism evidence="9">
    <name type="scientific">Hirondellea gigas</name>
    <dbReference type="NCBI Taxonomy" id="1518452"/>
    <lineage>
        <taxon>Eukaryota</taxon>
        <taxon>Metazoa</taxon>
        <taxon>Ecdysozoa</taxon>
        <taxon>Arthropoda</taxon>
        <taxon>Crustacea</taxon>
        <taxon>Multicrustacea</taxon>
        <taxon>Malacostraca</taxon>
        <taxon>Eumalacostraca</taxon>
        <taxon>Peracarida</taxon>
        <taxon>Amphipoda</taxon>
        <taxon>Amphilochidea</taxon>
        <taxon>Lysianassida</taxon>
        <taxon>Lysianassidira</taxon>
        <taxon>Lysianassoidea</taxon>
        <taxon>Lysianassidae</taxon>
        <taxon>Hirondellea</taxon>
    </lineage>
</organism>
<dbReference type="InterPro" id="IPR029044">
    <property type="entry name" value="Nucleotide-diphossugar_trans"/>
</dbReference>
<dbReference type="CDD" id="cd04197">
    <property type="entry name" value="eIF-2B_epsilon_N"/>
    <property type="match status" value="1"/>
</dbReference>
<dbReference type="Gene3D" id="1.25.40.180">
    <property type="match status" value="1"/>
</dbReference>
<dbReference type="GO" id="GO:0031369">
    <property type="term" value="F:translation initiation factor binding"/>
    <property type="evidence" value="ECO:0007669"/>
    <property type="project" value="InterPro"/>
</dbReference>
<dbReference type="PROSITE" id="PS51363">
    <property type="entry name" value="W2"/>
    <property type="match status" value="1"/>
</dbReference>
<evidence type="ECO:0000259" key="8">
    <source>
        <dbReference type="PROSITE" id="PS51363"/>
    </source>
</evidence>
<feature type="region of interest" description="Disordered" evidence="7">
    <location>
        <begin position="435"/>
        <end position="465"/>
    </location>
</feature>
<reference evidence="9" key="1">
    <citation type="submission" date="2017-11" db="EMBL/GenBank/DDBJ databases">
        <title>The sensing device of the deep-sea amphipod.</title>
        <authorList>
            <person name="Kobayashi H."/>
            <person name="Nagahama T."/>
            <person name="Arai W."/>
            <person name="Sasagawa Y."/>
            <person name="Umeda M."/>
            <person name="Hayashi T."/>
            <person name="Nikaido I."/>
            <person name="Watanabe H."/>
            <person name="Oguri K."/>
            <person name="Kitazato H."/>
            <person name="Fujioka K."/>
            <person name="Kido Y."/>
            <person name="Takami H."/>
        </authorList>
    </citation>
    <scope>NUCLEOTIDE SEQUENCE</scope>
    <source>
        <tissue evidence="9">Whole body</tissue>
    </source>
</reference>
<comment type="subcellular location">
    <subcellularLocation>
        <location evidence="1">Cytoplasm</location>
        <location evidence="1">Cytosol</location>
    </subcellularLocation>
</comment>
<evidence type="ECO:0000256" key="6">
    <source>
        <dbReference type="ARBA" id="ARBA00046432"/>
    </source>
</evidence>
<feature type="domain" description="W2" evidence="8">
    <location>
        <begin position="539"/>
        <end position="721"/>
    </location>
</feature>
<dbReference type="Pfam" id="PF25084">
    <property type="entry name" value="LbH_EIF2B"/>
    <property type="match status" value="1"/>
</dbReference>
<dbReference type="PANTHER" id="PTHR45887">
    <property type="entry name" value="TRANSLATION INITIATION FACTOR EIF-2B SUBUNIT EPSILON"/>
    <property type="match status" value="1"/>
</dbReference>
<dbReference type="EMBL" id="IACT01008145">
    <property type="protein sequence ID" value="LAC27257.1"/>
    <property type="molecule type" value="mRNA"/>
</dbReference>
<evidence type="ECO:0000256" key="4">
    <source>
        <dbReference type="ARBA" id="ARBA00044144"/>
    </source>
</evidence>
<evidence type="ECO:0000256" key="1">
    <source>
        <dbReference type="ARBA" id="ARBA00004514"/>
    </source>
</evidence>
<dbReference type="InterPro" id="IPR005835">
    <property type="entry name" value="NTP_transferase_dom"/>
</dbReference>
<proteinExistence type="evidence at transcript level"/>
<dbReference type="InterPro" id="IPR016024">
    <property type="entry name" value="ARM-type_fold"/>
</dbReference>
<dbReference type="AlphaFoldDB" id="A0A6A7G7T2"/>
<dbReference type="Pfam" id="PF00483">
    <property type="entry name" value="NTP_transferase"/>
    <property type="match status" value="1"/>
</dbReference>
<dbReference type="GO" id="GO:0005851">
    <property type="term" value="C:eukaryotic translation initiation factor 2B complex"/>
    <property type="evidence" value="ECO:0007669"/>
    <property type="project" value="TreeGrafter"/>
</dbReference>
<name>A0A6A7G7T2_9CRUS</name>
<sequence>MTRKKRDSHALPSEFEEELQAVVLADSFNSRFVPITLETPKVLMPLVNVPLLDYTLEFLAAGEVKEIYILCHSHSNQIEEYIRESSWSDDDECVVHVLKLDNVYGTGDALRAVHQADVIRSDPFVLVSADVVANVDLQDVIKQHRLRSSRDSRNILTSVFKRASPNHRTRSPEDELVLALSPTPSSPKRISSDGGRLLAYDNTPMSDHISFDVSLFEIHPDVTFRFDLMDCFIDVCSPKVLELFADNFDYQHLRSHFLKGVLESEILGLNVHTYVVETDYAARVPDLRTYDSVSKDIVQRWAYPICPDNNVFGESTFKFHKDNIYREQNVIVDRTANIGRNTVLGENSKIGAYSSIENSVIGRNCVIGNNVTLNGTYLWDNCVIEDDCTIEDALLCTNVSVGAGSTISRGALLSFNVVIGRGHHVKPYQAITTVDQTDDGWDDDDNESSGLDSSQSRVKDASEPIWKESDVGVGGIGRIFHRELADDDKVDPHMNSIAVVPDEKSTADSHQRLQHASPSPRSEDPISFSDIDEPQTSAVDDPSLANTAFVNEVSFTIQRGENGQLDVESIVLEIKSLKLSSNIVDITDFSAAIFIGIFSCVDPQPSNTEKFSKKMLASVKRLCEKWNVLISRFTRLESDQLKAVYGLEQACSQNSFYRPFFEHVLHHLYDLDTLSEESILLWWDEQSSKLKSLSEDEKLLVNQATEFVSWLREAESEDSSDED</sequence>
<evidence type="ECO:0000256" key="3">
    <source>
        <dbReference type="ARBA" id="ARBA00022490"/>
    </source>
</evidence>
<dbReference type="GO" id="GO:0016740">
    <property type="term" value="F:transferase activity"/>
    <property type="evidence" value="ECO:0007669"/>
    <property type="project" value="UniProtKB-KW"/>
</dbReference>
<evidence type="ECO:0000256" key="7">
    <source>
        <dbReference type="SAM" id="MobiDB-lite"/>
    </source>
</evidence>
<feature type="compositionally biased region" description="Acidic residues" evidence="7">
    <location>
        <begin position="436"/>
        <end position="447"/>
    </location>
</feature>
<comment type="similarity">
    <text evidence="2">Belongs to the eIF-2B gamma/epsilon subunits family.</text>
</comment>
<feature type="compositionally biased region" description="Basic and acidic residues" evidence="7">
    <location>
        <begin position="501"/>
        <end position="511"/>
    </location>
</feature>
<dbReference type="Gene3D" id="3.90.550.10">
    <property type="entry name" value="Spore Coat Polysaccharide Biosynthesis Protein SpsA, Chain A"/>
    <property type="match status" value="1"/>
</dbReference>
<dbReference type="CDD" id="cd05787">
    <property type="entry name" value="LbH_eIF2B_epsilon"/>
    <property type="match status" value="1"/>
</dbReference>
<keyword evidence="3" id="KW-0963">Cytoplasm</keyword>
<evidence type="ECO:0000256" key="5">
    <source>
        <dbReference type="ARBA" id="ARBA00044345"/>
    </source>
</evidence>
<evidence type="ECO:0000256" key="2">
    <source>
        <dbReference type="ARBA" id="ARBA00007878"/>
    </source>
</evidence>